<dbReference type="OrthoDB" id="65434at2759"/>
<protein>
    <submittedName>
        <fullName evidence="1">Uncharacterized protein</fullName>
    </submittedName>
</protein>
<accession>A0A0D7A8U1</accession>
<name>A0A0D7A8U1_9AGAR</name>
<reference evidence="1 2" key="1">
    <citation type="journal article" date="2015" name="Fungal Genet. Biol.">
        <title>Evolution of novel wood decay mechanisms in Agaricales revealed by the genome sequences of Fistulina hepatica and Cylindrobasidium torrendii.</title>
        <authorList>
            <person name="Floudas D."/>
            <person name="Held B.W."/>
            <person name="Riley R."/>
            <person name="Nagy L.G."/>
            <person name="Koehler G."/>
            <person name="Ransdell A.S."/>
            <person name="Younus H."/>
            <person name="Chow J."/>
            <person name="Chiniquy J."/>
            <person name="Lipzen A."/>
            <person name="Tritt A."/>
            <person name="Sun H."/>
            <person name="Haridas S."/>
            <person name="LaButti K."/>
            <person name="Ohm R.A."/>
            <person name="Kues U."/>
            <person name="Blanchette R.A."/>
            <person name="Grigoriev I.V."/>
            <person name="Minto R.E."/>
            <person name="Hibbett D.S."/>
        </authorList>
    </citation>
    <scope>NUCLEOTIDE SEQUENCE [LARGE SCALE GENOMIC DNA]</scope>
    <source>
        <strain evidence="1 2">ATCC 64428</strain>
    </source>
</reference>
<keyword evidence="2" id="KW-1185">Reference proteome</keyword>
<evidence type="ECO:0000313" key="2">
    <source>
        <dbReference type="Proteomes" id="UP000054144"/>
    </source>
</evidence>
<gene>
    <name evidence="1" type="ORF">FISHEDRAFT_74862</name>
</gene>
<dbReference type="AlphaFoldDB" id="A0A0D7A8U1"/>
<sequence>MIIDGQASAGGIISPTVVKPLKSPHTSPSFLRLSHPKKVAVAHLAAHASVMRPNLIPTQWTPESTYNFVKQLVHSVMRLKVDAGQDFFQYGCDSDMDPQRNQLEHQHLVQRLIIQFLVPHDSYAPLTSDFDSFYTRRLKKHLDECFSQPITSVAGRTIVILNCISTNWNAQIAIGYPFRPKIRLA</sequence>
<proteinExistence type="predicted"/>
<dbReference type="Proteomes" id="UP000054144">
    <property type="component" value="Unassembled WGS sequence"/>
</dbReference>
<dbReference type="EMBL" id="KN881983">
    <property type="protein sequence ID" value="KIY47233.1"/>
    <property type="molecule type" value="Genomic_DNA"/>
</dbReference>
<organism evidence="1 2">
    <name type="scientific">Fistulina hepatica ATCC 64428</name>
    <dbReference type="NCBI Taxonomy" id="1128425"/>
    <lineage>
        <taxon>Eukaryota</taxon>
        <taxon>Fungi</taxon>
        <taxon>Dikarya</taxon>
        <taxon>Basidiomycota</taxon>
        <taxon>Agaricomycotina</taxon>
        <taxon>Agaricomycetes</taxon>
        <taxon>Agaricomycetidae</taxon>
        <taxon>Agaricales</taxon>
        <taxon>Fistulinaceae</taxon>
        <taxon>Fistulina</taxon>
    </lineage>
</organism>
<evidence type="ECO:0000313" key="1">
    <source>
        <dbReference type="EMBL" id="KIY47233.1"/>
    </source>
</evidence>